<dbReference type="AlphaFoldDB" id="A0A2P2KR72"/>
<sequence length="85" mass="9469">MQSKTKSGQPERISSSVDESYNSTLASIWHSGKIVEKCFLRHSALGIPTSARVATACRFRDERETWSKSTRRSLPTPDLKSIEAA</sequence>
<accession>A0A2P2KR72</accession>
<reference evidence="2" key="1">
    <citation type="submission" date="2018-02" db="EMBL/GenBank/DDBJ databases">
        <title>Rhizophora mucronata_Transcriptome.</title>
        <authorList>
            <person name="Meera S.P."/>
            <person name="Sreeshan A."/>
            <person name="Augustine A."/>
        </authorList>
    </citation>
    <scope>NUCLEOTIDE SEQUENCE</scope>
    <source>
        <tissue evidence="2">Leaf</tissue>
    </source>
</reference>
<protein>
    <submittedName>
        <fullName evidence="2">Uncharacterized protein MANES_17G002000</fullName>
    </submittedName>
</protein>
<organism evidence="2">
    <name type="scientific">Rhizophora mucronata</name>
    <name type="common">Asiatic mangrove</name>
    <dbReference type="NCBI Taxonomy" id="61149"/>
    <lineage>
        <taxon>Eukaryota</taxon>
        <taxon>Viridiplantae</taxon>
        <taxon>Streptophyta</taxon>
        <taxon>Embryophyta</taxon>
        <taxon>Tracheophyta</taxon>
        <taxon>Spermatophyta</taxon>
        <taxon>Magnoliopsida</taxon>
        <taxon>eudicotyledons</taxon>
        <taxon>Gunneridae</taxon>
        <taxon>Pentapetalae</taxon>
        <taxon>rosids</taxon>
        <taxon>fabids</taxon>
        <taxon>Malpighiales</taxon>
        <taxon>Rhizophoraceae</taxon>
        <taxon>Rhizophora</taxon>
    </lineage>
</organism>
<evidence type="ECO:0000313" key="2">
    <source>
        <dbReference type="EMBL" id="MBX08225.1"/>
    </source>
</evidence>
<dbReference type="EMBL" id="GGEC01027741">
    <property type="protein sequence ID" value="MBX08225.1"/>
    <property type="molecule type" value="Transcribed_RNA"/>
</dbReference>
<evidence type="ECO:0000256" key="1">
    <source>
        <dbReference type="SAM" id="MobiDB-lite"/>
    </source>
</evidence>
<feature type="region of interest" description="Disordered" evidence="1">
    <location>
        <begin position="63"/>
        <end position="85"/>
    </location>
</feature>
<proteinExistence type="predicted"/>
<name>A0A2P2KR72_RHIMU</name>